<dbReference type="AlphaFoldDB" id="A0A3P8IAN7"/>
<protein>
    <submittedName>
        <fullName evidence="7">Uncharacterized protein</fullName>
    </submittedName>
</protein>
<gene>
    <name evidence="7" type="ORF">ECPE_LOCUS13912</name>
</gene>
<keyword evidence="4 6" id="KW-1133">Transmembrane helix</keyword>
<dbReference type="InterPro" id="IPR012926">
    <property type="entry name" value="TMEM120A/B"/>
</dbReference>
<accession>A0A3P8IAN7</accession>
<dbReference type="PANTHER" id="PTHR21433:SF0">
    <property type="entry name" value="TRANSMEMBRANE PROTEIN 120 HOMOLOG"/>
    <property type="match status" value="1"/>
</dbReference>
<keyword evidence="8" id="KW-1185">Reference proteome</keyword>
<comment type="subcellular location">
    <subcellularLocation>
        <location evidence="1">Membrane</location>
        <topology evidence="1">Multi-pass membrane protein</topology>
    </subcellularLocation>
</comment>
<comment type="similarity">
    <text evidence="2">Belongs to the TMEM120 family.</text>
</comment>
<dbReference type="Pfam" id="PF07851">
    <property type="entry name" value="TMEM120A-B"/>
    <property type="match status" value="1"/>
</dbReference>
<evidence type="ECO:0000256" key="2">
    <source>
        <dbReference type="ARBA" id="ARBA00009700"/>
    </source>
</evidence>
<evidence type="ECO:0000256" key="4">
    <source>
        <dbReference type="ARBA" id="ARBA00022989"/>
    </source>
</evidence>
<dbReference type="GO" id="GO:0016020">
    <property type="term" value="C:membrane"/>
    <property type="evidence" value="ECO:0007669"/>
    <property type="project" value="UniProtKB-SubCell"/>
</dbReference>
<organism evidence="7 8">
    <name type="scientific">Echinostoma caproni</name>
    <dbReference type="NCBI Taxonomy" id="27848"/>
    <lineage>
        <taxon>Eukaryota</taxon>
        <taxon>Metazoa</taxon>
        <taxon>Spiralia</taxon>
        <taxon>Lophotrochozoa</taxon>
        <taxon>Platyhelminthes</taxon>
        <taxon>Trematoda</taxon>
        <taxon>Digenea</taxon>
        <taxon>Plagiorchiida</taxon>
        <taxon>Echinostomata</taxon>
        <taxon>Echinostomatoidea</taxon>
        <taxon>Echinostomatidae</taxon>
        <taxon>Echinostoma</taxon>
    </lineage>
</organism>
<sequence>MARARIAYAQIPSTTSRLIRCSRSRLEETTWSSTDDVGTRDKEIYRVIRQNRRYGREPTAVALLLSSLIKPKCLKRYLCKLKFASLIVDAAFHFLLVWYYCTLTIRERILIANGSRIKGWWNIYHFISTACLYIGTLSFELGLVVEHNAIIVFLCINVRDIRLSFLVPVHLASVTLGRSN</sequence>
<evidence type="ECO:0000256" key="6">
    <source>
        <dbReference type="SAM" id="Phobius"/>
    </source>
</evidence>
<dbReference type="Proteomes" id="UP000272942">
    <property type="component" value="Unassembled WGS sequence"/>
</dbReference>
<keyword evidence="5 6" id="KW-0472">Membrane</keyword>
<dbReference type="OrthoDB" id="2015098at2759"/>
<proteinExistence type="inferred from homology"/>
<evidence type="ECO:0000313" key="8">
    <source>
        <dbReference type="Proteomes" id="UP000272942"/>
    </source>
</evidence>
<dbReference type="PANTHER" id="PTHR21433">
    <property type="entry name" value="TRANSMEMBRANE PROTEIN INDUCED BY TUMOR NECROSIS FACTOR ALPHA"/>
    <property type="match status" value="1"/>
</dbReference>
<evidence type="ECO:0000313" key="7">
    <source>
        <dbReference type="EMBL" id="VDP91184.1"/>
    </source>
</evidence>
<keyword evidence="3 6" id="KW-0812">Transmembrane</keyword>
<dbReference type="EMBL" id="UZAN01056269">
    <property type="protein sequence ID" value="VDP91184.1"/>
    <property type="molecule type" value="Genomic_DNA"/>
</dbReference>
<reference evidence="7 8" key="1">
    <citation type="submission" date="2018-11" db="EMBL/GenBank/DDBJ databases">
        <authorList>
            <consortium name="Pathogen Informatics"/>
        </authorList>
    </citation>
    <scope>NUCLEOTIDE SEQUENCE [LARGE SCALE GENOMIC DNA]</scope>
    <source>
        <strain evidence="7 8">Egypt</strain>
    </source>
</reference>
<feature type="transmembrane region" description="Helical" evidence="6">
    <location>
        <begin position="81"/>
        <end position="100"/>
    </location>
</feature>
<evidence type="ECO:0000256" key="1">
    <source>
        <dbReference type="ARBA" id="ARBA00004141"/>
    </source>
</evidence>
<name>A0A3P8IAN7_9TREM</name>
<evidence type="ECO:0000256" key="3">
    <source>
        <dbReference type="ARBA" id="ARBA00022692"/>
    </source>
</evidence>
<evidence type="ECO:0000256" key="5">
    <source>
        <dbReference type="ARBA" id="ARBA00023136"/>
    </source>
</evidence>